<proteinExistence type="inferred from homology"/>
<comment type="cofactor">
    <cofactor evidence="11">
        <name>pyridoxal 5'-phosphate</name>
        <dbReference type="ChEBI" id="CHEBI:597326"/>
    </cofactor>
    <text evidence="11">Binds 1 pyridoxal phosphate per subunit.</text>
</comment>
<dbReference type="HAMAP" id="MF_00160">
    <property type="entry name" value="SerC_aminotrans_5"/>
    <property type="match status" value="1"/>
</dbReference>
<evidence type="ECO:0000256" key="4">
    <source>
        <dbReference type="ARBA" id="ARBA00022576"/>
    </source>
</evidence>
<feature type="binding site" evidence="11">
    <location>
        <begin position="239"/>
        <end position="240"/>
    </location>
    <ligand>
        <name>pyridoxal 5'-phosphate</name>
        <dbReference type="ChEBI" id="CHEBI:597326"/>
    </ligand>
</feature>
<feature type="binding site" evidence="11">
    <location>
        <position position="154"/>
    </location>
    <ligand>
        <name>pyridoxal 5'-phosphate</name>
        <dbReference type="ChEBI" id="CHEBI:597326"/>
    </ligand>
</feature>
<dbReference type="Proteomes" id="UP001559623">
    <property type="component" value="Unassembled WGS sequence"/>
</dbReference>
<keyword evidence="8 11" id="KW-0718">Serine biosynthesis</keyword>
<dbReference type="RefSeq" id="WP_368846571.1">
    <property type="nucleotide sequence ID" value="NZ_CP194411.1"/>
</dbReference>
<comment type="caution">
    <text evidence="11">Lacks conserved residue(s) required for the propagation of feature annotation.</text>
</comment>
<evidence type="ECO:0000256" key="11">
    <source>
        <dbReference type="HAMAP-Rule" id="MF_00160"/>
    </source>
</evidence>
<feature type="binding site" evidence="11">
    <location>
        <position position="104"/>
    </location>
    <ligand>
        <name>pyridoxal 5'-phosphate</name>
        <dbReference type="ChEBI" id="CHEBI:597326"/>
    </ligand>
</feature>
<dbReference type="GO" id="GO:0004648">
    <property type="term" value="F:O-phospho-L-serine:2-oxoglutarate aminotransferase activity"/>
    <property type="evidence" value="ECO:0007669"/>
    <property type="project" value="UniProtKB-EC"/>
</dbReference>
<dbReference type="PANTHER" id="PTHR43247:SF1">
    <property type="entry name" value="PHOSPHOSERINE AMINOTRANSFERASE"/>
    <property type="match status" value="1"/>
</dbReference>
<evidence type="ECO:0000313" key="14">
    <source>
        <dbReference type="Proteomes" id="UP001559623"/>
    </source>
</evidence>
<feature type="binding site" evidence="11">
    <location>
        <position position="44"/>
    </location>
    <ligand>
        <name>L-glutamate</name>
        <dbReference type="ChEBI" id="CHEBI:29985"/>
    </ligand>
</feature>
<evidence type="ECO:0000256" key="6">
    <source>
        <dbReference type="ARBA" id="ARBA00022679"/>
    </source>
</evidence>
<dbReference type="InterPro" id="IPR015421">
    <property type="entry name" value="PyrdxlP-dep_Trfase_major"/>
</dbReference>
<comment type="similarity">
    <text evidence="3 11">Belongs to the class-V pyridoxal-phosphate-dependent aminotransferase family. SerC subfamily.</text>
</comment>
<keyword evidence="7 11" id="KW-0663">Pyridoxal phosphate</keyword>
<keyword evidence="14" id="KW-1185">Reference proteome</keyword>
<dbReference type="InterPro" id="IPR015424">
    <property type="entry name" value="PyrdxlP-dep_Trfase"/>
</dbReference>
<comment type="catalytic activity">
    <reaction evidence="10 11">
        <text>O-phospho-L-serine + 2-oxoglutarate = 3-phosphooxypyruvate + L-glutamate</text>
        <dbReference type="Rhea" id="RHEA:14329"/>
        <dbReference type="ChEBI" id="CHEBI:16810"/>
        <dbReference type="ChEBI" id="CHEBI:18110"/>
        <dbReference type="ChEBI" id="CHEBI:29985"/>
        <dbReference type="ChEBI" id="CHEBI:57524"/>
        <dbReference type="EC" id="2.6.1.52"/>
    </reaction>
</comment>
<accession>A0ABV3X3R8</accession>
<dbReference type="SUPFAM" id="SSF53383">
    <property type="entry name" value="PLP-dependent transferases"/>
    <property type="match status" value="1"/>
</dbReference>
<dbReference type="NCBIfam" id="TIGR01364">
    <property type="entry name" value="serC_1"/>
    <property type="match status" value="1"/>
</dbReference>
<evidence type="ECO:0000313" key="13">
    <source>
        <dbReference type="EMBL" id="MEX5284851.1"/>
    </source>
</evidence>
<protein>
    <recommendedName>
        <fullName evidence="11">Phosphoserine aminotransferase</fullName>
        <ecNumber evidence="11">2.6.1.52</ecNumber>
    </recommendedName>
    <alternativeName>
        <fullName evidence="11">Phosphohydroxythreonine aminotransferase</fullName>
        <shortName evidence="11">PSAT</shortName>
    </alternativeName>
</protein>
<feature type="binding site" evidence="11">
    <location>
        <position position="174"/>
    </location>
    <ligand>
        <name>pyridoxal 5'-phosphate</name>
        <dbReference type="ChEBI" id="CHEBI:597326"/>
    </ligand>
</feature>
<comment type="subcellular location">
    <subcellularLocation>
        <location evidence="11">Cytoplasm</location>
    </subcellularLocation>
</comment>
<comment type="pathway">
    <text evidence="2 11">Amino-acid biosynthesis; L-serine biosynthesis; L-serine from 3-phospho-D-glycerate: step 2/3.</text>
</comment>
<dbReference type="EMBL" id="JARVLH010000002">
    <property type="protein sequence ID" value="MEX5284851.1"/>
    <property type="molecule type" value="Genomic_DNA"/>
</dbReference>
<evidence type="ECO:0000256" key="1">
    <source>
        <dbReference type="ARBA" id="ARBA00003483"/>
    </source>
</evidence>
<sequence length="362" mass="40092">MEANRIYNFNPGPAALPLDVLKEAQAEFLNFHDSGMSILEISHRAKAYDEVHNQAKADILELMGLGDDYDVLFVQGGASLAFAMVAMNFATKEKKGSYVLSGSFATKAYEEAERLDVGEIAASSKEGGFRHVPTQEEIKLNPNAAYLHLCYNNTIYGTEYHYIPETGDVPLIADMSSDMLSRPIDFKKFSFIYAGVQKNLGPAGTCLVVARKSMLEKSPETLPMMLRYSTHYKKNSLYNTPPAFGIYMVGKVAAWIKAQGGLSEMAKRNEKKAALLYNAIDASEGFYKGHAEKESRSFMNVTFRLPSEELEKKFVAEALEQGLGGVKGHRSVGGMRASIYNAMPYEGVAALVDFMEKFRKKN</sequence>
<dbReference type="Gene3D" id="3.40.640.10">
    <property type="entry name" value="Type I PLP-dependent aspartate aminotransferase-like (Major domain)"/>
    <property type="match status" value="1"/>
</dbReference>
<evidence type="ECO:0000256" key="8">
    <source>
        <dbReference type="ARBA" id="ARBA00023299"/>
    </source>
</evidence>
<dbReference type="PIRSF" id="PIRSF000525">
    <property type="entry name" value="SerC"/>
    <property type="match status" value="1"/>
</dbReference>
<evidence type="ECO:0000256" key="10">
    <source>
        <dbReference type="ARBA" id="ARBA00049007"/>
    </source>
</evidence>
<organism evidence="13 14">
    <name type="scientific">Selenomonas sputigena</name>
    <dbReference type="NCBI Taxonomy" id="69823"/>
    <lineage>
        <taxon>Bacteria</taxon>
        <taxon>Bacillati</taxon>
        <taxon>Bacillota</taxon>
        <taxon>Negativicutes</taxon>
        <taxon>Selenomonadales</taxon>
        <taxon>Selenomonadaceae</taxon>
        <taxon>Selenomonas</taxon>
    </lineage>
</organism>
<evidence type="ECO:0000256" key="2">
    <source>
        <dbReference type="ARBA" id="ARBA00005099"/>
    </source>
</evidence>
<keyword evidence="4 11" id="KW-0032">Aminotransferase</keyword>
<dbReference type="InterPro" id="IPR022278">
    <property type="entry name" value="Pser_aminoTfrase"/>
</dbReference>
<feature type="modified residue" description="N6-(pyridoxal phosphate)lysine" evidence="11">
    <location>
        <position position="198"/>
    </location>
</feature>
<feature type="binding site" evidence="11">
    <location>
        <position position="197"/>
    </location>
    <ligand>
        <name>pyridoxal 5'-phosphate</name>
        <dbReference type="ChEBI" id="CHEBI:597326"/>
    </ligand>
</feature>
<evidence type="ECO:0000259" key="12">
    <source>
        <dbReference type="Pfam" id="PF00266"/>
    </source>
</evidence>
<comment type="subunit">
    <text evidence="11">Homodimer.</text>
</comment>
<comment type="catalytic activity">
    <reaction evidence="9 11">
        <text>4-(phosphooxy)-L-threonine + 2-oxoglutarate = (R)-3-hydroxy-2-oxo-4-phosphooxybutanoate + L-glutamate</text>
        <dbReference type="Rhea" id="RHEA:16573"/>
        <dbReference type="ChEBI" id="CHEBI:16810"/>
        <dbReference type="ChEBI" id="CHEBI:29985"/>
        <dbReference type="ChEBI" id="CHEBI:58452"/>
        <dbReference type="ChEBI" id="CHEBI:58538"/>
        <dbReference type="EC" id="2.6.1.52"/>
    </reaction>
</comment>
<reference evidence="13 14" key="1">
    <citation type="submission" date="2023-04" db="EMBL/GenBank/DDBJ databases">
        <title>Genome Sequence of Selenomonas sputigena ATCC 33150.</title>
        <authorList>
            <person name="Miller D.P."/>
            <person name="Anvari S."/>
            <person name="Polson S.W."/>
            <person name="Macdonald M."/>
            <person name="Mcdowell J.V."/>
        </authorList>
    </citation>
    <scope>NUCLEOTIDE SEQUENCE [LARGE SCALE GENOMIC DNA]</scope>
    <source>
        <strain evidence="13 14">ATCC 33150</strain>
    </source>
</reference>
<comment type="function">
    <text evidence="1 11">Catalyzes the reversible conversion of 3-phosphohydroxypyruvate to phosphoserine and of 3-hydroxy-2-oxo-4-phosphonooxybutanoate to phosphohydroxythreonine.</text>
</comment>
<keyword evidence="11" id="KW-0963">Cytoplasm</keyword>
<feature type="domain" description="Aminotransferase class V" evidence="12">
    <location>
        <begin position="6"/>
        <end position="351"/>
    </location>
</feature>
<dbReference type="Pfam" id="PF00266">
    <property type="entry name" value="Aminotran_5"/>
    <property type="match status" value="1"/>
</dbReference>
<keyword evidence="6 11" id="KW-0808">Transferase</keyword>
<dbReference type="Gene3D" id="3.90.1150.10">
    <property type="entry name" value="Aspartate Aminotransferase, domain 1"/>
    <property type="match status" value="1"/>
</dbReference>
<dbReference type="EC" id="2.6.1.52" evidence="11"/>
<comment type="caution">
    <text evidence="13">The sequence shown here is derived from an EMBL/GenBank/DDBJ whole genome shotgun (WGS) entry which is preliminary data.</text>
</comment>
<evidence type="ECO:0000256" key="3">
    <source>
        <dbReference type="ARBA" id="ARBA00006904"/>
    </source>
</evidence>
<evidence type="ECO:0000256" key="7">
    <source>
        <dbReference type="ARBA" id="ARBA00022898"/>
    </source>
</evidence>
<evidence type="ECO:0000256" key="5">
    <source>
        <dbReference type="ARBA" id="ARBA00022605"/>
    </source>
</evidence>
<feature type="binding site" evidence="11">
    <location>
        <begin position="78"/>
        <end position="79"/>
    </location>
    <ligand>
        <name>pyridoxal 5'-phosphate</name>
        <dbReference type="ChEBI" id="CHEBI:597326"/>
    </ligand>
</feature>
<dbReference type="NCBIfam" id="NF003764">
    <property type="entry name" value="PRK05355.1"/>
    <property type="match status" value="1"/>
</dbReference>
<dbReference type="PANTHER" id="PTHR43247">
    <property type="entry name" value="PHOSPHOSERINE AMINOTRANSFERASE"/>
    <property type="match status" value="1"/>
</dbReference>
<dbReference type="InterPro" id="IPR000192">
    <property type="entry name" value="Aminotrans_V_dom"/>
</dbReference>
<name>A0ABV3X3R8_9FIRM</name>
<gene>
    <name evidence="11 13" type="primary">serC</name>
    <name evidence="13" type="ORF">QCO44_04220</name>
</gene>
<dbReference type="InterPro" id="IPR015422">
    <property type="entry name" value="PyrdxlP-dep_Trfase_small"/>
</dbReference>
<evidence type="ECO:0000256" key="9">
    <source>
        <dbReference type="ARBA" id="ARBA00047630"/>
    </source>
</evidence>
<keyword evidence="5 11" id="KW-0028">Amino-acid biosynthesis</keyword>